<dbReference type="PANTHER" id="PTHR28559">
    <property type="entry name" value="DNA REPAIR PROTEIN XRCC4"/>
    <property type="match status" value="1"/>
</dbReference>
<dbReference type="InterPro" id="IPR053962">
    <property type="entry name" value="XRCC4_CC"/>
</dbReference>
<feature type="domain" description="XRCC4 C-terminal" evidence="4">
    <location>
        <begin position="318"/>
        <end position="430"/>
    </location>
</feature>
<evidence type="ECO:0000256" key="2">
    <source>
        <dbReference type="SAM" id="SignalP"/>
    </source>
</evidence>
<gene>
    <name evidence="5" type="ORF">ACEWY4_004129</name>
</gene>
<sequence>MLSSTMSSSSPLLLLLLSSSFCSSPCGPHPQVNPSPLDSFGGHLWARAAWSGSSGGRHPSQTEPAALLLPAGALLLGVPWHLWEVIRATGLIDHRNQHSCESVWLALSSVRVIYLRHRGQSLQPEVSCREPALITAALLCYLSSAWPFGRACESLGRRGLPAWFPVQRRALLKNLWEPSVGISRGRRGVFRLGAVELQPVPEPVAVVRELIAHGLERAAQLHSRNQQLQEENQRFRQEQQRINADMERYVSGKETLERELYSRFVLVLNEKKKKIRALQARVKELEVSLEEERRQRKHAGAGAGEAAERGSPLQSSPRRETDYGGSTDEEEEKEEQPSTSGIQTSAKDVFSSGPMDDDPSDITDVAPNRKRRQRHLQQLEAQAKRLALDQRPHGSSRSEQTHPKAEAKAEAAHCPPPVAKVNPEPEDLFDDF</sequence>
<dbReference type="EMBL" id="JBHFQA010000004">
    <property type="protein sequence ID" value="KAL2099735.1"/>
    <property type="molecule type" value="Genomic_DNA"/>
</dbReference>
<evidence type="ECO:0000259" key="3">
    <source>
        <dbReference type="Pfam" id="PF21924"/>
    </source>
</evidence>
<evidence type="ECO:0000259" key="4">
    <source>
        <dbReference type="Pfam" id="PF21925"/>
    </source>
</evidence>
<evidence type="ECO:0000256" key="1">
    <source>
        <dbReference type="SAM" id="MobiDB-lite"/>
    </source>
</evidence>
<dbReference type="InterPro" id="IPR010585">
    <property type="entry name" value="DNA_repair_prot_XRCC4"/>
</dbReference>
<feature type="chain" id="PRO_5044805524" evidence="2">
    <location>
        <begin position="23"/>
        <end position="432"/>
    </location>
</feature>
<comment type="caution">
    <text evidence="5">The sequence shown here is derived from an EMBL/GenBank/DDBJ whole genome shotgun (WGS) entry which is preliminary data.</text>
</comment>
<organism evidence="5 6">
    <name type="scientific">Coilia grayii</name>
    <name type="common">Gray's grenadier anchovy</name>
    <dbReference type="NCBI Taxonomy" id="363190"/>
    <lineage>
        <taxon>Eukaryota</taxon>
        <taxon>Metazoa</taxon>
        <taxon>Chordata</taxon>
        <taxon>Craniata</taxon>
        <taxon>Vertebrata</taxon>
        <taxon>Euteleostomi</taxon>
        <taxon>Actinopterygii</taxon>
        <taxon>Neopterygii</taxon>
        <taxon>Teleostei</taxon>
        <taxon>Clupei</taxon>
        <taxon>Clupeiformes</taxon>
        <taxon>Clupeoidei</taxon>
        <taxon>Engraulidae</taxon>
        <taxon>Coilinae</taxon>
        <taxon>Coilia</taxon>
    </lineage>
</organism>
<dbReference type="PANTHER" id="PTHR28559:SF1">
    <property type="entry name" value="DNA REPAIR PROTEIN XRCC4"/>
    <property type="match status" value="1"/>
</dbReference>
<evidence type="ECO:0000313" key="5">
    <source>
        <dbReference type="EMBL" id="KAL2099735.1"/>
    </source>
</evidence>
<evidence type="ECO:0000313" key="6">
    <source>
        <dbReference type="Proteomes" id="UP001591681"/>
    </source>
</evidence>
<keyword evidence="6" id="KW-1185">Reference proteome</keyword>
<feature type="domain" description="XRCC4 coiled-coil" evidence="3">
    <location>
        <begin position="202"/>
        <end position="278"/>
    </location>
</feature>
<reference evidence="5 6" key="1">
    <citation type="submission" date="2024-09" db="EMBL/GenBank/DDBJ databases">
        <title>A chromosome-level genome assembly of Gray's grenadier anchovy, Coilia grayii.</title>
        <authorList>
            <person name="Fu Z."/>
        </authorList>
    </citation>
    <scope>NUCLEOTIDE SEQUENCE [LARGE SCALE GENOMIC DNA]</scope>
    <source>
        <strain evidence="5">G4</strain>
        <tissue evidence="5">Muscle</tissue>
    </source>
</reference>
<dbReference type="SUPFAM" id="SSF58022">
    <property type="entry name" value="XRCC4, C-terminal oligomerization domain"/>
    <property type="match status" value="1"/>
</dbReference>
<dbReference type="Proteomes" id="UP001591681">
    <property type="component" value="Unassembled WGS sequence"/>
</dbReference>
<dbReference type="Pfam" id="PF21925">
    <property type="entry name" value="XRCC4_C"/>
    <property type="match status" value="1"/>
</dbReference>
<protein>
    <submittedName>
        <fullName evidence="5">Uncharacterized protein</fullName>
    </submittedName>
</protein>
<feature type="compositionally biased region" description="Basic and acidic residues" evidence="1">
    <location>
        <begin position="399"/>
        <end position="411"/>
    </location>
</feature>
<dbReference type="InterPro" id="IPR053963">
    <property type="entry name" value="XRCC4_C"/>
</dbReference>
<dbReference type="InterPro" id="IPR014751">
    <property type="entry name" value="XRCC4-like_C"/>
</dbReference>
<dbReference type="Gene3D" id="1.20.5.370">
    <property type="match status" value="1"/>
</dbReference>
<name>A0ABD1KKN9_9TELE</name>
<dbReference type="AlphaFoldDB" id="A0ABD1KKN9"/>
<proteinExistence type="predicted"/>
<feature type="compositionally biased region" description="Basic and acidic residues" evidence="1">
    <location>
        <begin position="382"/>
        <end position="392"/>
    </location>
</feature>
<accession>A0ABD1KKN9</accession>
<feature type="compositionally biased region" description="Polar residues" evidence="1">
    <location>
        <begin position="337"/>
        <end position="346"/>
    </location>
</feature>
<keyword evidence="2" id="KW-0732">Signal</keyword>
<dbReference type="Pfam" id="PF21924">
    <property type="entry name" value="XRCC4_CC"/>
    <property type="match status" value="1"/>
</dbReference>
<feature type="signal peptide" evidence="2">
    <location>
        <begin position="1"/>
        <end position="22"/>
    </location>
</feature>
<feature type="region of interest" description="Disordered" evidence="1">
    <location>
        <begin position="288"/>
        <end position="432"/>
    </location>
</feature>